<evidence type="ECO:0000256" key="1">
    <source>
        <dbReference type="ARBA" id="ARBA00005836"/>
    </source>
</evidence>
<dbReference type="InterPro" id="IPR051463">
    <property type="entry name" value="Peptidase_U62_metallo"/>
</dbReference>
<feature type="domain" description="Metalloprotease TldD/E N-terminal" evidence="5">
    <location>
        <begin position="28"/>
        <end position="85"/>
    </location>
</feature>
<keyword evidence="3" id="KW-0378">Hydrolase</keyword>
<dbReference type="EMBL" id="PVWO01000032">
    <property type="protein sequence ID" value="PSB58520.1"/>
    <property type="molecule type" value="Genomic_DNA"/>
</dbReference>
<dbReference type="InterPro" id="IPR035068">
    <property type="entry name" value="TldD/PmbA_N"/>
</dbReference>
<comment type="similarity">
    <text evidence="1">Belongs to the peptidase U62 family.</text>
</comment>
<dbReference type="GO" id="GO:0008237">
    <property type="term" value="F:metallopeptidase activity"/>
    <property type="evidence" value="ECO:0007669"/>
    <property type="project" value="UniProtKB-KW"/>
</dbReference>
<dbReference type="SUPFAM" id="SSF111283">
    <property type="entry name" value="Putative modulator of DNA gyrase, PmbA/TldD"/>
    <property type="match status" value="1"/>
</dbReference>
<dbReference type="InterPro" id="IPR045569">
    <property type="entry name" value="Metalloprtase-TldD/E_C"/>
</dbReference>
<dbReference type="Pfam" id="PF01523">
    <property type="entry name" value="PmbA_TldD_1st"/>
    <property type="match status" value="1"/>
</dbReference>
<evidence type="ECO:0000259" key="6">
    <source>
        <dbReference type="Pfam" id="PF19289"/>
    </source>
</evidence>
<keyword evidence="8" id="KW-1185">Reference proteome</keyword>
<evidence type="ECO:0000256" key="2">
    <source>
        <dbReference type="ARBA" id="ARBA00022670"/>
    </source>
</evidence>
<feature type="domain" description="Metalloprotease TldD/E C-terminal" evidence="6">
    <location>
        <begin position="236"/>
        <end position="452"/>
    </location>
</feature>
<dbReference type="InterPro" id="IPR036059">
    <property type="entry name" value="TldD/PmbA_sf"/>
</dbReference>
<comment type="caution">
    <text evidence="7">The sequence shown here is derived from an EMBL/GenBank/DDBJ whole genome shotgun (WGS) entry which is preliminary data.</text>
</comment>
<dbReference type="GO" id="GO:0005829">
    <property type="term" value="C:cytosol"/>
    <property type="evidence" value="ECO:0007669"/>
    <property type="project" value="TreeGrafter"/>
</dbReference>
<organism evidence="7 8">
    <name type="scientific">Chamaesiphon polymorphus CCALA 037</name>
    <dbReference type="NCBI Taxonomy" id="2107692"/>
    <lineage>
        <taxon>Bacteria</taxon>
        <taxon>Bacillati</taxon>
        <taxon>Cyanobacteriota</taxon>
        <taxon>Cyanophyceae</taxon>
        <taxon>Gomontiellales</taxon>
        <taxon>Chamaesiphonaceae</taxon>
        <taxon>Chamaesiphon</taxon>
    </lineage>
</organism>
<name>A0A2T1GKZ8_9CYAN</name>
<dbReference type="PANTHER" id="PTHR30624">
    <property type="entry name" value="UNCHARACTERIZED PROTEIN TLDD AND PMBA"/>
    <property type="match status" value="1"/>
</dbReference>
<keyword evidence="4" id="KW-0482">Metalloprotease</keyword>
<dbReference type="PANTHER" id="PTHR30624:SF10">
    <property type="entry name" value="CONSERVED PROTEIN"/>
    <property type="match status" value="1"/>
</dbReference>
<dbReference type="Pfam" id="PF19289">
    <property type="entry name" value="PmbA_TldD_3rd"/>
    <property type="match status" value="1"/>
</dbReference>
<dbReference type="GO" id="GO:0006508">
    <property type="term" value="P:proteolysis"/>
    <property type="evidence" value="ECO:0007669"/>
    <property type="project" value="UniProtKB-KW"/>
</dbReference>
<proteinExistence type="inferred from homology"/>
<evidence type="ECO:0000313" key="8">
    <source>
        <dbReference type="Proteomes" id="UP000238937"/>
    </source>
</evidence>
<keyword evidence="2 7" id="KW-0645">Protease</keyword>
<accession>A0A2T1GKZ8</accession>
<reference evidence="7 8" key="1">
    <citation type="submission" date="2018-03" db="EMBL/GenBank/DDBJ databases">
        <title>The ancient ancestry and fast evolution of plastids.</title>
        <authorList>
            <person name="Moore K.R."/>
            <person name="Magnabosco C."/>
            <person name="Momper L."/>
            <person name="Gold D.A."/>
            <person name="Bosak T."/>
            <person name="Fournier G.P."/>
        </authorList>
    </citation>
    <scope>NUCLEOTIDE SEQUENCE [LARGE SCALE GENOMIC DNA]</scope>
    <source>
        <strain evidence="7 8">CCALA 037</strain>
    </source>
</reference>
<dbReference type="RefSeq" id="WP_106300703.1">
    <property type="nucleotide sequence ID" value="NZ_PVWO01000032.1"/>
</dbReference>
<dbReference type="Proteomes" id="UP000238937">
    <property type="component" value="Unassembled WGS sequence"/>
</dbReference>
<dbReference type="InterPro" id="IPR002510">
    <property type="entry name" value="Metalloprtase-TldD/E_N"/>
</dbReference>
<evidence type="ECO:0000256" key="3">
    <source>
        <dbReference type="ARBA" id="ARBA00022801"/>
    </source>
</evidence>
<dbReference type="Gene3D" id="3.30.2290.10">
    <property type="entry name" value="PmbA/TldD superfamily"/>
    <property type="match status" value="1"/>
</dbReference>
<gene>
    <name evidence="7" type="ORF">C7B77_04420</name>
</gene>
<evidence type="ECO:0000313" key="7">
    <source>
        <dbReference type="EMBL" id="PSB58520.1"/>
    </source>
</evidence>
<evidence type="ECO:0000256" key="4">
    <source>
        <dbReference type="ARBA" id="ARBA00023049"/>
    </source>
</evidence>
<evidence type="ECO:0000259" key="5">
    <source>
        <dbReference type="Pfam" id="PF01523"/>
    </source>
</evidence>
<sequence>MSTATISQLSDLLQSIDLSVEWLGLRKVREVSTGRSARDGMPQNNSTTISEGVMVEVLVDGQIGYGATNILTPAGVRAAAQAAFDRARTASKYRIYTVTTAQRPKVVGQYVSPTLQPFNTLTPGEISEQLSKICHTLKVSDKIVQTSATIITRQIESWFVSSNGSDVYQKFLLMTTDYAATAQDGAIIQHRSDRGGLARCYQGGMEYFLTPDLWARVQQVGEQAVELLTAMECPTETTTLVLAPDQLLLQIHESVGHPLELDRILGDERNYAGGSFVQPSDFGNLVYGSPLMNITFDPTVAGEFASYSFDDTGASATREYIIRDGILERGLGSLESQARLDLPGVACSRACSWNRPPIDRMANINLEPGEQSFDEIIGGIERGIYMESNRSWSIDDRRHKFQFSCEYAKLIENGKLTQTVRNPNYRGITPQFWGNLDRVGNANTWEMYGSPFCGKGEPNQIVWVGHGAPVAAFTNIEIFGGD</sequence>
<dbReference type="OrthoDB" id="9803213at2"/>
<protein>
    <submittedName>
        <fullName evidence="7">Zn-dependent protease</fullName>
    </submittedName>
</protein>
<dbReference type="AlphaFoldDB" id="A0A2T1GKZ8"/>